<evidence type="ECO:0000256" key="2">
    <source>
        <dbReference type="ARBA" id="ARBA00022833"/>
    </source>
</evidence>
<dbReference type="Proteomes" id="UP000563524">
    <property type="component" value="Unassembled WGS sequence"/>
</dbReference>
<sequence>MFDDTPIPGRPEGGPTEDIVLPFQVGDAAVRGRIVRLGPAVDEILSRHDFPDPLSQLLGQAAALVTMLGTALKFDGKLIFQAQGDGPVSMIVADYTADGALRATATMQDDARETVEKAQGAELHYLLRKGHMVMTIDQGADMERYQGVTPLDGATLSQATVSYFAQSEQIPTAIELAVGRVTGEDGEEHWRAGGIMVQFVPGEGGTRERGEEVLMAEDDREAWNRAAILLETVKADELLDPTITPEQLLYRLYHEDGVRVFGAKDAHFGCTCSRGKVAGVLSQYTRDDIDDMVEDGAIDVTCDFCRESYRFELDESGERFKED</sequence>
<accession>A0A840I138</accession>
<dbReference type="PIRSF" id="PIRSF005261">
    <property type="entry name" value="Heat_shock_Hsp33"/>
    <property type="match status" value="1"/>
</dbReference>
<evidence type="ECO:0000256" key="3">
    <source>
        <dbReference type="ARBA" id="ARBA00023157"/>
    </source>
</evidence>
<dbReference type="InterPro" id="IPR016154">
    <property type="entry name" value="Heat_shock_Hsp33_C"/>
</dbReference>
<dbReference type="InterPro" id="IPR016153">
    <property type="entry name" value="Heat_shock_Hsp33_N"/>
</dbReference>
<comment type="caution">
    <text evidence="6">The sequence shown here is derived from an EMBL/GenBank/DDBJ whole genome shotgun (WGS) entry which is preliminary data.</text>
</comment>
<evidence type="ECO:0000256" key="4">
    <source>
        <dbReference type="ARBA" id="ARBA00023186"/>
    </source>
</evidence>
<dbReference type="PANTHER" id="PTHR30111:SF1">
    <property type="entry name" value="33 KDA CHAPERONIN"/>
    <property type="match status" value="1"/>
</dbReference>
<proteinExistence type="predicted"/>
<evidence type="ECO:0000313" key="6">
    <source>
        <dbReference type="EMBL" id="MBB4657908.1"/>
    </source>
</evidence>
<keyword evidence="7" id="KW-1185">Reference proteome</keyword>
<dbReference type="NCBIfam" id="NF002386">
    <property type="entry name" value="PRK01402.1"/>
    <property type="match status" value="1"/>
</dbReference>
<dbReference type="SUPFAM" id="SSF64397">
    <property type="entry name" value="Hsp33 domain"/>
    <property type="match status" value="1"/>
</dbReference>
<dbReference type="InterPro" id="IPR023212">
    <property type="entry name" value="Hsp33_helix_hairpin_bin_dom_sf"/>
</dbReference>
<dbReference type="RefSeq" id="WP_183815359.1">
    <property type="nucleotide sequence ID" value="NZ_JACHOB010000001.1"/>
</dbReference>
<dbReference type="GO" id="GO:0051082">
    <property type="term" value="F:unfolded protein binding"/>
    <property type="evidence" value="ECO:0007669"/>
    <property type="project" value="InterPro"/>
</dbReference>
<keyword evidence="2" id="KW-0862">Zinc</keyword>
<name>A0A840I138_9PROT</name>
<keyword evidence="1" id="KW-0963">Cytoplasm</keyword>
<dbReference type="InterPro" id="IPR000397">
    <property type="entry name" value="Heat_shock_Hsp33"/>
</dbReference>
<dbReference type="Pfam" id="PF01430">
    <property type="entry name" value="HSP33"/>
    <property type="match status" value="1"/>
</dbReference>
<organism evidence="6 7">
    <name type="scientific">Parvularcula dongshanensis</name>
    <dbReference type="NCBI Taxonomy" id="1173995"/>
    <lineage>
        <taxon>Bacteria</taxon>
        <taxon>Pseudomonadati</taxon>
        <taxon>Pseudomonadota</taxon>
        <taxon>Alphaproteobacteria</taxon>
        <taxon>Parvularculales</taxon>
        <taxon>Parvularculaceae</taxon>
        <taxon>Parvularcula</taxon>
    </lineage>
</organism>
<evidence type="ECO:0000256" key="1">
    <source>
        <dbReference type="ARBA" id="ARBA00022490"/>
    </source>
</evidence>
<protein>
    <submittedName>
        <fullName evidence="6">Molecular chaperone Hsp33</fullName>
    </submittedName>
</protein>
<gene>
    <name evidence="6" type="ORF">GGQ59_000408</name>
</gene>
<keyword evidence="5" id="KW-0676">Redox-active center</keyword>
<keyword evidence="3" id="KW-1015">Disulfide bond</keyword>
<reference evidence="6 7" key="1">
    <citation type="submission" date="2020-08" db="EMBL/GenBank/DDBJ databases">
        <title>Genomic Encyclopedia of Type Strains, Phase IV (KMG-IV): sequencing the most valuable type-strain genomes for metagenomic binning, comparative biology and taxonomic classification.</title>
        <authorList>
            <person name="Goeker M."/>
        </authorList>
    </citation>
    <scope>NUCLEOTIDE SEQUENCE [LARGE SCALE GENOMIC DNA]</scope>
    <source>
        <strain evidence="6 7">DSM 102850</strain>
    </source>
</reference>
<keyword evidence="4" id="KW-0143">Chaperone</keyword>
<dbReference type="SUPFAM" id="SSF118352">
    <property type="entry name" value="HSP33 redox switch-like"/>
    <property type="match status" value="1"/>
</dbReference>
<dbReference type="EMBL" id="JACHOB010000001">
    <property type="protein sequence ID" value="MBB4657908.1"/>
    <property type="molecule type" value="Genomic_DNA"/>
</dbReference>
<evidence type="ECO:0000313" key="7">
    <source>
        <dbReference type="Proteomes" id="UP000563524"/>
    </source>
</evidence>
<dbReference type="GO" id="GO:0005737">
    <property type="term" value="C:cytoplasm"/>
    <property type="evidence" value="ECO:0007669"/>
    <property type="project" value="InterPro"/>
</dbReference>
<dbReference type="Gene3D" id="3.55.30.10">
    <property type="entry name" value="Hsp33 domain"/>
    <property type="match status" value="1"/>
</dbReference>
<dbReference type="GO" id="GO:0042026">
    <property type="term" value="P:protein refolding"/>
    <property type="evidence" value="ECO:0007669"/>
    <property type="project" value="TreeGrafter"/>
</dbReference>
<dbReference type="GO" id="GO:0044183">
    <property type="term" value="F:protein folding chaperone"/>
    <property type="evidence" value="ECO:0007669"/>
    <property type="project" value="TreeGrafter"/>
</dbReference>
<evidence type="ECO:0000256" key="5">
    <source>
        <dbReference type="ARBA" id="ARBA00023284"/>
    </source>
</evidence>
<dbReference type="Gene3D" id="3.90.1280.10">
    <property type="entry name" value="HSP33 redox switch-like"/>
    <property type="match status" value="1"/>
</dbReference>
<dbReference type="CDD" id="cd00498">
    <property type="entry name" value="Hsp33"/>
    <property type="match status" value="1"/>
</dbReference>
<dbReference type="AlphaFoldDB" id="A0A840I138"/>
<dbReference type="PANTHER" id="PTHR30111">
    <property type="entry name" value="33 KDA CHAPERONIN"/>
    <property type="match status" value="1"/>
</dbReference>
<dbReference type="Gene3D" id="1.10.287.480">
    <property type="entry name" value="helix hairpin bin"/>
    <property type="match status" value="1"/>
</dbReference>